<feature type="domain" description="Phage tail collar" evidence="2">
    <location>
        <begin position="8"/>
        <end position="63"/>
    </location>
</feature>
<evidence type="ECO:0000313" key="3">
    <source>
        <dbReference type="EMBL" id="TMW13034.1"/>
    </source>
</evidence>
<feature type="region of interest" description="Disordered" evidence="1">
    <location>
        <begin position="59"/>
        <end position="79"/>
    </location>
</feature>
<dbReference type="Pfam" id="PF07484">
    <property type="entry name" value="Collar"/>
    <property type="match status" value="1"/>
</dbReference>
<name>A0ABY2XMH1_9GAMM</name>
<dbReference type="InterPro" id="IPR011083">
    <property type="entry name" value="Phage_tail_collar_dom"/>
</dbReference>
<evidence type="ECO:0000313" key="4">
    <source>
        <dbReference type="Proteomes" id="UP000739180"/>
    </source>
</evidence>
<dbReference type="EMBL" id="VCQT01000027">
    <property type="protein sequence ID" value="TMW13034.1"/>
    <property type="molecule type" value="Genomic_DNA"/>
</dbReference>
<dbReference type="Proteomes" id="UP000739180">
    <property type="component" value="Unassembled WGS sequence"/>
</dbReference>
<evidence type="ECO:0000259" key="2">
    <source>
        <dbReference type="Pfam" id="PF07484"/>
    </source>
</evidence>
<dbReference type="RefSeq" id="WP_138772138.1">
    <property type="nucleotide sequence ID" value="NZ_VCQT01000027.1"/>
</dbReference>
<organism evidence="3 4">
    <name type="scientific">Alloalcanivorax gelatiniphagus</name>
    <dbReference type="NCBI Taxonomy" id="1194167"/>
    <lineage>
        <taxon>Bacteria</taxon>
        <taxon>Pseudomonadati</taxon>
        <taxon>Pseudomonadota</taxon>
        <taxon>Gammaproteobacteria</taxon>
        <taxon>Oceanospirillales</taxon>
        <taxon>Alcanivoracaceae</taxon>
        <taxon>Alloalcanivorax</taxon>
    </lineage>
</organism>
<dbReference type="SUPFAM" id="SSF88874">
    <property type="entry name" value="Receptor-binding domain of short tail fibre protein gp12"/>
    <property type="match status" value="1"/>
</dbReference>
<protein>
    <submittedName>
        <fullName evidence="3">Phage tail protein</fullName>
    </submittedName>
</protein>
<keyword evidence="4" id="KW-1185">Reference proteome</keyword>
<gene>
    <name evidence="3" type="ORF">FGS76_08185</name>
</gene>
<proteinExistence type="predicted"/>
<comment type="caution">
    <text evidence="3">The sequence shown here is derived from an EMBL/GenBank/DDBJ whole genome shotgun (WGS) entry which is preliminary data.</text>
</comment>
<sequence length="174" mass="18207">MSEPFIAEIRIFAGSFAPRGWAFCNGQLMPIAQNSALFSLVGTTYGGDGRNTFGLPDLRGRTPLHPGQGPGLTRRRLGEKGGAGTVTLTQAEMAAHNHGVRASAGAPDATSPEGAAWAGDRRSRARLYSDGAADVRMSPQALQAAGGFQPHNNRQPGLGINFIIALVGIFPPRS</sequence>
<feature type="region of interest" description="Disordered" evidence="1">
    <location>
        <begin position="101"/>
        <end position="122"/>
    </location>
</feature>
<accession>A0ABY2XMH1</accession>
<dbReference type="InterPro" id="IPR037053">
    <property type="entry name" value="Phage_tail_collar_dom_sf"/>
</dbReference>
<evidence type="ECO:0000256" key="1">
    <source>
        <dbReference type="SAM" id="MobiDB-lite"/>
    </source>
</evidence>
<reference evidence="3 4" key="1">
    <citation type="submission" date="2019-05" db="EMBL/GenBank/DDBJ databases">
        <title>Genome of Alcanivorax gelatiniphagus, an oil degrading marine bacteria.</title>
        <authorList>
            <person name="Kwon K.K."/>
        </authorList>
    </citation>
    <scope>NUCLEOTIDE SEQUENCE [LARGE SCALE GENOMIC DNA]</scope>
    <source>
        <strain evidence="3 4">MEBiC 08158</strain>
    </source>
</reference>
<dbReference type="Gene3D" id="3.90.1340.10">
    <property type="entry name" value="Phage tail collar domain"/>
    <property type="match status" value="1"/>
</dbReference>